<dbReference type="Proteomes" id="UP000008281">
    <property type="component" value="Unassembled WGS sequence"/>
</dbReference>
<evidence type="ECO:0000256" key="2">
    <source>
        <dbReference type="ARBA" id="ARBA00005692"/>
    </source>
</evidence>
<evidence type="ECO:0000313" key="8">
    <source>
        <dbReference type="Proteomes" id="UP000008281"/>
    </source>
</evidence>
<dbReference type="HOGENOM" id="CLU_061253_1_0_1"/>
<accession>E3M0Z4</accession>
<dbReference type="Pfam" id="PF02118">
    <property type="entry name" value="Srg"/>
    <property type="match status" value="1"/>
</dbReference>
<keyword evidence="4 6" id="KW-1133">Transmembrane helix</keyword>
<evidence type="ECO:0000256" key="3">
    <source>
        <dbReference type="ARBA" id="ARBA00022692"/>
    </source>
</evidence>
<keyword evidence="5 6" id="KW-0472">Membrane</keyword>
<keyword evidence="3 6" id="KW-0812">Transmembrane</keyword>
<feature type="transmembrane region" description="Helical" evidence="6">
    <location>
        <begin position="220"/>
        <end position="248"/>
    </location>
</feature>
<dbReference type="eggNOG" id="ENOG502TJKC">
    <property type="taxonomic scope" value="Eukaryota"/>
</dbReference>
<gene>
    <name evidence="7" type="ORF">CRE_06688</name>
</gene>
<dbReference type="GO" id="GO:0016020">
    <property type="term" value="C:membrane"/>
    <property type="evidence" value="ECO:0007669"/>
    <property type="project" value="UniProtKB-SubCell"/>
</dbReference>
<name>E3M0Z4_CAERE</name>
<proteinExistence type="inferred from homology"/>
<dbReference type="OrthoDB" id="10509956at2759"/>
<dbReference type="InterPro" id="IPR051119">
    <property type="entry name" value="Nematode_SR-like"/>
</dbReference>
<organism evidence="8">
    <name type="scientific">Caenorhabditis remanei</name>
    <name type="common">Caenorhabditis vulgaris</name>
    <dbReference type="NCBI Taxonomy" id="31234"/>
    <lineage>
        <taxon>Eukaryota</taxon>
        <taxon>Metazoa</taxon>
        <taxon>Ecdysozoa</taxon>
        <taxon>Nematoda</taxon>
        <taxon>Chromadorea</taxon>
        <taxon>Rhabditida</taxon>
        <taxon>Rhabditina</taxon>
        <taxon>Rhabditomorpha</taxon>
        <taxon>Rhabditoidea</taxon>
        <taxon>Rhabditidae</taxon>
        <taxon>Peloderinae</taxon>
        <taxon>Caenorhabditis</taxon>
    </lineage>
</organism>
<comment type="subcellular location">
    <subcellularLocation>
        <location evidence="1">Membrane</location>
        <topology evidence="1">Multi-pass membrane protein</topology>
    </subcellularLocation>
</comment>
<reference evidence="7" key="1">
    <citation type="submission" date="2007-07" db="EMBL/GenBank/DDBJ databases">
        <title>PCAP assembly of the Caenorhabditis remanei genome.</title>
        <authorList>
            <consortium name="The Caenorhabditis remanei Sequencing Consortium"/>
            <person name="Wilson R.K."/>
        </authorList>
    </citation>
    <scope>NUCLEOTIDE SEQUENCE [LARGE SCALE GENOMIC DNA]</scope>
    <source>
        <strain evidence="7">PB4641</strain>
    </source>
</reference>
<dbReference type="InterPro" id="IPR000609">
    <property type="entry name" value="7TM_GPCR_serpentine_rcpt_Srg"/>
</dbReference>
<comment type="caution">
    <text evidence="6">Lacks conserved residue(s) required for the propagation of feature annotation.</text>
</comment>
<comment type="similarity">
    <text evidence="2 6">Belongs to the nematode receptor-like protein srg family.</text>
</comment>
<protein>
    <recommendedName>
        <fullName evidence="6">Serpentine receptor class gamma</fullName>
    </recommendedName>
</protein>
<evidence type="ECO:0000256" key="6">
    <source>
        <dbReference type="RuleBase" id="RU280813"/>
    </source>
</evidence>
<evidence type="ECO:0000256" key="4">
    <source>
        <dbReference type="ARBA" id="ARBA00022989"/>
    </source>
</evidence>
<feature type="transmembrane region" description="Helical" evidence="6">
    <location>
        <begin position="293"/>
        <end position="313"/>
    </location>
</feature>
<dbReference type="EMBL" id="DS268421">
    <property type="protein sequence ID" value="EFO89015.1"/>
    <property type="molecule type" value="Genomic_DNA"/>
</dbReference>
<sequence length="341" mass="38534">MSQALAYLNLSDSIPEVYPIECDKSWDSYSEMLIYFGFFVFLGIGLAAHLYILISILFTKRKIFKDSSFFQIFAMDSIAVSSRFCEYQFLCFFQSVVIILDELFFIHLFLFVPPLCQTISPWFFRPTFIPKYVYISINHGRFMKSLAQIFMVLNRLSCVILTAPGKYEMLWKKYVLPSCIVMTVLPFAGTFNIFISRVLIVSMRGGFALGYGKTIKWASISLFQSSVLIIALSVTIICTSITLYKLILLPGRIKSAEKSLCFTSISISITFVIASSTQSLIAYCSTCNLDTLYIFQSIAFDTFTVGTAVIMLMSNKKLRGSIFQAVKRVSIVSVTGKMNSI</sequence>
<dbReference type="PRINTS" id="PR00698">
    <property type="entry name" value="TMPROTEINSRG"/>
</dbReference>
<feature type="transmembrane region" description="Helical" evidence="6">
    <location>
        <begin position="33"/>
        <end position="58"/>
    </location>
</feature>
<dbReference type="PANTHER" id="PTHR31627:SF12">
    <property type="entry name" value="SERPENTINE RECEPTOR CLASS GAMMA-11-RELATED"/>
    <property type="match status" value="1"/>
</dbReference>
<dbReference type="GO" id="GO:0007606">
    <property type="term" value="P:sensory perception of chemical stimulus"/>
    <property type="evidence" value="ECO:0007669"/>
    <property type="project" value="UniProtKB-UniRule"/>
</dbReference>
<dbReference type="InParanoid" id="E3M0Z4"/>
<keyword evidence="8" id="KW-1185">Reference proteome</keyword>
<evidence type="ECO:0000313" key="7">
    <source>
        <dbReference type="EMBL" id="EFO89015.1"/>
    </source>
</evidence>
<evidence type="ECO:0000256" key="1">
    <source>
        <dbReference type="ARBA" id="ARBA00004141"/>
    </source>
</evidence>
<feature type="transmembrane region" description="Helical" evidence="6">
    <location>
        <begin position="260"/>
        <end position="281"/>
    </location>
</feature>
<feature type="transmembrane region" description="Helical" evidence="6">
    <location>
        <begin position="174"/>
        <end position="200"/>
    </location>
</feature>
<dbReference type="AlphaFoldDB" id="E3M0Z4"/>
<dbReference type="PANTHER" id="PTHR31627">
    <property type="entry name" value="SERPENTINE RECEPTOR CLASS GAMMA-RELATED"/>
    <property type="match status" value="1"/>
</dbReference>
<evidence type="ECO:0000256" key="5">
    <source>
        <dbReference type="ARBA" id="ARBA00023136"/>
    </source>
</evidence>
<dbReference type="GO" id="GO:0004888">
    <property type="term" value="F:transmembrane signaling receptor activity"/>
    <property type="evidence" value="ECO:0007669"/>
    <property type="project" value="InterPro"/>
</dbReference>